<feature type="region of interest" description="Disordered" evidence="2">
    <location>
        <begin position="1"/>
        <end position="37"/>
    </location>
</feature>
<dbReference type="InterPro" id="IPR050907">
    <property type="entry name" value="SRSF"/>
</dbReference>
<dbReference type="SMART" id="SM00360">
    <property type="entry name" value="RRM"/>
    <property type="match status" value="2"/>
</dbReference>
<feature type="compositionally biased region" description="Basic and acidic residues" evidence="2">
    <location>
        <begin position="365"/>
        <end position="375"/>
    </location>
</feature>
<feature type="compositionally biased region" description="Low complexity" evidence="2">
    <location>
        <begin position="705"/>
        <end position="725"/>
    </location>
</feature>
<feature type="compositionally biased region" description="Low complexity" evidence="2">
    <location>
        <begin position="623"/>
        <end position="650"/>
    </location>
</feature>
<feature type="compositionally biased region" description="Pro residues" evidence="2">
    <location>
        <begin position="683"/>
        <end position="704"/>
    </location>
</feature>
<proteinExistence type="predicted"/>
<feature type="compositionally biased region" description="Polar residues" evidence="2">
    <location>
        <begin position="1"/>
        <end position="16"/>
    </location>
</feature>
<feature type="compositionally biased region" description="Basic residues" evidence="2">
    <location>
        <begin position="19"/>
        <end position="30"/>
    </location>
</feature>
<feature type="compositionally biased region" description="Basic residues" evidence="2">
    <location>
        <begin position="157"/>
        <end position="167"/>
    </location>
</feature>
<feature type="compositionally biased region" description="Basic and acidic residues" evidence="2">
    <location>
        <begin position="580"/>
        <end position="590"/>
    </location>
</feature>
<reference evidence="4" key="1">
    <citation type="journal article" date="2022" name="bioRxiv">
        <title>Genomics of Preaxostyla Flagellates Illuminates Evolutionary Transitions and the Path Towards Mitochondrial Loss.</title>
        <authorList>
            <person name="Novak L.V.F."/>
            <person name="Treitli S.C."/>
            <person name="Pyrih J."/>
            <person name="Halakuc P."/>
            <person name="Pipaliya S.V."/>
            <person name="Vacek V."/>
            <person name="Brzon O."/>
            <person name="Soukal P."/>
            <person name="Eme L."/>
            <person name="Dacks J.B."/>
            <person name="Karnkowska A."/>
            <person name="Elias M."/>
            <person name="Hampl V."/>
        </authorList>
    </citation>
    <scope>NUCLEOTIDE SEQUENCE</scope>
    <source>
        <strain evidence="4">RCP-MX</strain>
    </source>
</reference>
<keyword evidence="1" id="KW-0694">RNA-binding</keyword>
<feature type="region of interest" description="Disordered" evidence="2">
    <location>
        <begin position="484"/>
        <end position="744"/>
    </location>
</feature>
<keyword evidence="5" id="KW-1185">Reference proteome</keyword>
<feature type="region of interest" description="Disordered" evidence="2">
    <location>
        <begin position="69"/>
        <end position="198"/>
    </location>
</feature>
<dbReference type="EMBL" id="JAPMOS010000023">
    <property type="protein sequence ID" value="KAJ4459058.1"/>
    <property type="molecule type" value="Genomic_DNA"/>
</dbReference>
<dbReference type="Pfam" id="PF00076">
    <property type="entry name" value="RRM_1"/>
    <property type="match status" value="1"/>
</dbReference>
<dbReference type="PROSITE" id="PS50102">
    <property type="entry name" value="RRM"/>
    <property type="match status" value="1"/>
</dbReference>
<evidence type="ECO:0000313" key="5">
    <source>
        <dbReference type="Proteomes" id="UP001141327"/>
    </source>
</evidence>
<name>A0ABQ8UIK3_9EUKA</name>
<dbReference type="InterPro" id="IPR000504">
    <property type="entry name" value="RRM_dom"/>
</dbReference>
<feature type="compositionally biased region" description="Basic and acidic residues" evidence="2">
    <location>
        <begin position="516"/>
        <end position="526"/>
    </location>
</feature>
<dbReference type="PANTHER" id="PTHR23147">
    <property type="entry name" value="SERINE/ARGININE RICH SPLICING FACTOR"/>
    <property type="match status" value="1"/>
</dbReference>
<dbReference type="InterPro" id="IPR012677">
    <property type="entry name" value="Nucleotide-bd_a/b_plait_sf"/>
</dbReference>
<accession>A0ABQ8UIK3</accession>
<feature type="compositionally biased region" description="Basic and acidic residues" evidence="2">
    <location>
        <begin position="75"/>
        <end position="100"/>
    </location>
</feature>
<organism evidence="4 5">
    <name type="scientific">Paratrimastix pyriformis</name>
    <dbReference type="NCBI Taxonomy" id="342808"/>
    <lineage>
        <taxon>Eukaryota</taxon>
        <taxon>Metamonada</taxon>
        <taxon>Preaxostyla</taxon>
        <taxon>Paratrimastigidae</taxon>
        <taxon>Paratrimastix</taxon>
    </lineage>
</organism>
<gene>
    <name evidence="4" type="ORF">PAPYR_5114</name>
</gene>
<dbReference type="InterPro" id="IPR035979">
    <property type="entry name" value="RBD_domain_sf"/>
</dbReference>
<feature type="region of interest" description="Disordered" evidence="2">
    <location>
        <begin position="363"/>
        <end position="400"/>
    </location>
</feature>
<feature type="compositionally biased region" description="Low complexity" evidence="2">
    <location>
        <begin position="376"/>
        <end position="388"/>
    </location>
</feature>
<feature type="domain" description="RRM" evidence="3">
    <location>
        <begin position="403"/>
        <end position="489"/>
    </location>
</feature>
<evidence type="ECO:0000256" key="1">
    <source>
        <dbReference type="PROSITE-ProRule" id="PRU00176"/>
    </source>
</evidence>
<evidence type="ECO:0000259" key="3">
    <source>
        <dbReference type="PROSITE" id="PS50102"/>
    </source>
</evidence>
<dbReference type="Gene3D" id="3.30.70.330">
    <property type="match status" value="2"/>
</dbReference>
<feature type="compositionally biased region" description="Basic and acidic residues" evidence="2">
    <location>
        <begin position="535"/>
        <end position="549"/>
    </location>
</feature>
<evidence type="ECO:0000313" key="4">
    <source>
        <dbReference type="EMBL" id="KAJ4459058.1"/>
    </source>
</evidence>
<feature type="compositionally biased region" description="Acidic residues" evidence="2">
    <location>
        <begin position="734"/>
        <end position="744"/>
    </location>
</feature>
<dbReference type="SUPFAM" id="SSF54928">
    <property type="entry name" value="RNA-binding domain, RBD"/>
    <property type="match status" value="2"/>
</dbReference>
<evidence type="ECO:0000256" key="2">
    <source>
        <dbReference type="SAM" id="MobiDB-lite"/>
    </source>
</evidence>
<protein>
    <recommendedName>
        <fullName evidence="3">RRM domain-containing protein</fullName>
    </recommendedName>
</protein>
<feature type="compositionally biased region" description="Basic and acidic residues" evidence="2">
    <location>
        <begin position="558"/>
        <end position="572"/>
    </location>
</feature>
<sequence length="744" mass="82654">MSEGSQPPRNPKPQNTIEKKKKPAPSHRTRGGNFADKSKALEIAGMISSSFDADLEQKSKNAELKAVHVARKKAEKQERYDQRQKKRTTIREKVLADMGEKASAPSKKSKPQKKKKVPTQTFEIVPAATATSVGSDAPAPGSSPRKHPRSADTPTKKATHPRGKRSRPAPEEDTPSTSSRPAPKSTPKRKNADDSRLNERVQLRHLTDLFSHYGNVTSCELKGEFGFVVCDLSILCRNSLGSSLWGCLVAIWFLGVGNAISWLYSQPPTRHRIVSLGVQQYRRFSRCSFCLGWNVPESFRWQELKDFIRQRTGSEIYYANVYRNSSAAPTGVVEFSRHDEMINAIRELSGTSVDGSMITLLEDEGSSRDGDDGRRAPPSSDYPPSRRSPSPPRYPTASGRSGCTVYVGNLPPGNVDLVYIFNHYGPLRNVDKKDGFAFVVCLHPSLESIKLCLQEFENPQDAEDAIQAMNSESGYVYEGRKLHVARSHRDRSQPPPSRPIPPPPSRTDHYPPPPPRYRDEPPRDYPRYPPGPAPRYDDLPPYRRDRSPPPDRLPMRRSRPDDRDFRGGRDYRGPPPPPRPFDRRDDRRDGGYPPHDNYQRDDRRRPPPPAGPSGERFKRNRPSSRSPPRDAQQQQQQQPPQDRSPASPAAPETPPAPEQQPNPASPVPAAPAPVPSEATAPRPQNPEPSQPEPSQPEPSQPEPSQPEAAPAPAEPEAPQHSSPPRSESPPAAPAEEEVPPGESA</sequence>
<feature type="compositionally biased region" description="Pro residues" evidence="2">
    <location>
        <begin position="651"/>
        <end position="674"/>
    </location>
</feature>
<comment type="caution">
    <text evidence="4">The sequence shown here is derived from an EMBL/GenBank/DDBJ whole genome shotgun (WGS) entry which is preliminary data.</text>
</comment>
<dbReference type="Proteomes" id="UP001141327">
    <property type="component" value="Unassembled WGS sequence"/>
</dbReference>
<feature type="compositionally biased region" description="Basic residues" evidence="2">
    <location>
        <begin position="107"/>
        <end position="117"/>
    </location>
</feature>
<feature type="compositionally biased region" description="Pro residues" evidence="2">
    <location>
        <begin position="493"/>
        <end position="515"/>
    </location>
</feature>
<dbReference type="PRINTS" id="PR01217">
    <property type="entry name" value="PRICHEXTENSN"/>
</dbReference>